<keyword evidence="3" id="KW-1185">Reference proteome</keyword>
<dbReference type="PROSITE" id="PS51704">
    <property type="entry name" value="GP_PDE"/>
    <property type="match status" value="1"/>
</dbReference>
<evidence type="ECO:0000259" key="1">
    <source>
        <dbReference type="PROSITE" id="PS51704"/>
    </source>
</evidence>
<dbReference type="Proteomes" id="UP001593833">
    <property type="component" value="Unassembled WGS sequence"/>
</dbReference>
<comment type="caution">
    <text evidence="2">The sequence shown here is derived from an EMBL/GenBank/DDBJ whole genome shotgun (WGS) entry which is preliminary data.</text>
</comment>
<name>A0ABV6YKR4_UNCEI</name>
<gene>
    <name evidence="2" type="ORF">ACFL6M_04910</name>
</gene>
<dbReference type="Pfam" id="PF03009">
    <property type="entry name" value="GDPD"/>
    <property type="match status" value="1"/>
</dbReference>
<dbReference type="Gene3D" id="3.20.20.190">
    <property type="entry name" value="Phosphatidylinositol (PI) phosphodiesterase"/>
    <property type="match status" value="1"/>
</dbReference>
<accession>A0ABV6YKR4</accession>
<feature type="domain" description="GP-PDE" evidence="1">
    <location>
        <begin position="50"/>
        <end position="291"/>
    </location>
</feature>
<dbReference type="SUPFAM" id="SSF51695">
    <property type="entry name" value="PLC-like phosphodiesterases"/>
    <property type="match status" value="1"/>
</dbReference>
<reference evidence="2 3" key="1">
    <citation type="submission" date="2024-09" db="EMBL/GenBank/DDBJ databases">
        <authorList>
            <person name="D'Angelo T."/>
        </authorList>
    </citation>
    <scope>NUCLEOTIDE SEQUENCE [LARGE SCALE GENOMIC DNA]</scope>
    <source>
        <strain evidence="2">SAG AM-320-E07</strain>
    </source>
</reference>
<dbReference type="InterPro" id="IPR017946">
    <property type="entry name" value="PLC-like_Pdiesterase_TIM-brl"/>
</dbReference>
<dbReference type="EMBL" id="JBHPKH010000051">
    <property type="protein sequence ID" value="MFC1572922.1"/>
    <property type="molecule type" value="Genomic_DNA"/>
</dbReference>
<dbReference type="PROSITE" id="PS51257">
    <property type="entry name" value="PROKAR_LIPOPROTEIN"/>
    <property type="match status" value="1"/>
</dbReference>
<sequence length="296" mass="32782">MKWTRLLSLLLICTLLTGCSCRVSEESFHVSFDSTAELRDYLAWTEDRVALIAAHRGGPEPGYPENCIDTFENALHYAPCLIECDVRMSKDSVLVMMHDESLDRTTTGSGRVADRTLAELKGLRLKDNEGEVTSYVIPTLSEVLQWAKDRAIVELDVKRPVTPEAIVAIIREHQAEAFTVIITYSTPTALEYHDLNPELIISASARDMEGARYLLASGIDPSNLLAFVGVYEPSDSLYALFHAHGMRAILGTMGNLDQKADKRGYRVYSELIRNGADILATDRVPLASKAIGNHPD</sequence>
<organism evidence="2 3">
    <name type="scientific">Eiseniibacteriota bacterium</name>
    <dbReference type="NCBI Taxonomy" id="2212470"/>
    <lineage>
        <taxon>Bacteria</taxon>
        <taxon>Candidatus Eiseniibacteriota</taxon>
    </lineage>
</organism>
<proteinExistence type="predicted"/>
<dbReference type="PANTHER" id="PTHR46320:SF1">
    <property type="entry name" value="GLYCEROPHOSPHODIESTER PHOSPHODIESTERASE 1"/>
    <property type="match status" value="1"/>
</dbReference>
<evidence type="ECO:0000313" key="3">
    <source>
        <dbReference type="Proteomes" id="UP001593833"/>
    </source>
</evidence>
<protein>
    <submittedName>
        <fullName evidence="2">Glycerophosphodiester phosphodiesterase family protein</fullName>
    </submittedName>
</protein>
<dbReference type="PANTHER" id="PTHR46320">
    <property type="entry name" value="GLYCEROPHOSPHODIESTER PHOSPHODIESTERASE 1"/>
    <property type="match status" value="1"/>
</dbReference>
<dbReference type="CDD" id="cd08566">
    <property type="entry name" value="GDPD_AtGDE_like"/>
    <property type="match status" value="1"/>
</dbReference>
<dbReference type="InterPro" id="IPR030395">
    <property type="entry name" value="GP_PDE_dom"/>
</dbReference>
<evidence type="ECO:0000313" key="2">
    <source>
        <dbReference type="EMBL" id="MFC1572922.1"/>
    </source>
</evidence>